<dbReference type="InterPro" id="IPR001155">
    <property type="entry name" value="OxRdtase_FMN_N"/>
</dbReference>
<protein>
    <submittedName>
        <fullName evidence="2">12-oxophytodienoate reductase 1</fullName>
    </submittedName>
</protein>
<dbReference type="GO" id="GO:0016491">
    <property type="term" value="F:oxidoreductase activity"/>
    <property type="evidence" value="ECO:0007669"/>
    <property type="project" value="InterPro"/>
</dbReference>
<sequence length="179" mass="19516">MATPDDLKASSVYIRARRQGARQLQQPRLRRALRRRRGLALVSPGAELQLTSSSALVAWSSSPRAHSSPSAPAACLAPTREGRQLHPVPRALESDEIAGIVADYRSAALLAVEAGFDGVEPHRANGYLMEQFLYDSVNKRMDRYGGSLENRARILFEALPVEAVLSGVDSNKVGIRLMP</sequence>
<evidence type="ECO:0000313" key="2">
    <source>
        <dbReference type="EMBL" id="KAG7379172.1"/>
    </source>
</evidence>
<keyword evidence="3" id="KW-1185">Reference proteome</keyword>
<evidence type="ECO:0000259" key="1">
    <source>
        <dbReference type="Pfam" id="PF00724"/>
    </source>
</evidence>
<gene>
    <name evidence="2" type="primary">OPR1_5</name>
    <name evidence="2" type="ORF">PHYPSEUDO_008923</name>
</gene>
<dbReference type="InterPro" id="IPR045247">
    <property type="entry name" value="Oye-like"/>
</dbReference>
<feature type="domain" description="NADH:flavin oxidoreductase/NADH oxidase N-terminal" evidence="1">
    <location>
        <begin position="61"/>
        <end position="178"/>
    </location>
</feature>
<organism evidence="2 3">
    <name type="scientific">Phytophthora pseudosyringae</name>
    <dbReference type="NCBI Taxonomy" id="221518"/>
    <lineage>
        <taxon>Eukaryota</taxon>
        <taxon>Sar</taxon>
        <taxon>Stramenopiles</taxon>
        <taxon>Oomycota</taxon>
        <taxon>Peronosporomycetes</taxon>
        <taxon>Peronosporales</taxon>
        <taxon>Peronosporaceae</taxon>
        <taxon>Phytophthora</taxon>
    </lineage>
</organism>
<dbReference type="AlphaFoldDB" id="A0A8T1VD59"/>
<reference evidence="2" key="1">
    <citation type="submission" date="2021-02" db="EMBL/GenBank/DDBJ databases">
        <authorList>
            <person name="Palmer J.M."/>
        </authorList>
    </citation>
    <scope>NUCLEOTIDE SEQUENCE</scope>
    <source>
        <strain evidence="2">SCRP734</strain>
    </source>
</reference>
<dbReference type="EMBL" id="JAGDFM010000367">
    <property type="protein sequence ID" value="KAG7379172.1"/>
    <property type="molecule type" value="Genomic_DNA"/>
</dbReference>
<dbReference type="OrthoDB" id="148713at2759"/>
<comment type="caution">
    <text evidence="2">The sequence shown here is derived from an EMBL/GenBank/DDBJ whole genome shotgun (WGS) entry which is preliminary data.</text>
</comment>
<dbReference type="Proteomes" id="UP000694044">
    <property type="component" value="Unassembled WGS sequence"/>
</dbReference>
<dbReference type="GO" id="GO:0010181">
    <property type="term" value="F:FMN binding"/>
    <property type="evidence" value="ECO:0007669"/>
    <property type="project" value="InterPro"/>
</dbReference>
<accession>A0A8T1VD59</accession>
<proteinExistence type="predicted"/>
<name>A0A8T1VD59_9STRA</name>
<dbReference type="PANTHER" id="PTHR22893">
    <property type="entry name" value="NADH OXIDOREDUCTASE-RELATED"/>
    <property type="match status" value="1"/>
</dbReference>
<evidence type="ECO:0000313" key="3">
    <source>
        <dbReference type="Proteomes" id="UP000694044"/>
    </source>
</evidence>
<dbReference type="PANTHER" id="PTHR22893:SF91">
    <property type="entry name" value="NADPH DEHYDROGENASE 2-RELATED"/>
    <property type="match status" value="1"/>
</dbReference>
<dbReference type="Pfam" id="PF00724">
    <property type="entry name" value="Oxidored_FMN"/>
    <property type="match status" value="1"/>
</dbReference>